<reference evidence="3" key="5">
    <citation type="submission" date="2015-06" db="UniProtKB">
        <authorList>
            <consortium name="EnsemblFungi"/>
        </authorList>
    </citation>
    <scope>IDENTIFICATION</scope>
    <source>
        <strain evidence="3">ATCC 64411</strain>
    </source>
</reference>
<name>A0A0C4EGH8_MAGP6</name>
<accession>A0A0C4EGH8</accession>
<dbReference type="OrthoDB" id="10519862at2759"/>
<keyword evidence="4" id="KW-1185">Reference proteome</keyword>
<dbReference type="eggNOG" id="ENOG502RMVT">
    <property type="taxonomic scope" value="Eukaryota"/>
</dbReference>
<protein>
    <recommendedName>
        <fullName evidence="5">Chromo domain-containing protein</fullName>
    </recommendedName>
</protein>
<reference evidence="2" key="3">
    <citation type="submission" date="2011-03" db="EMBL/GenBank/DDBJ databases">
        <title>Annotation of Magnaporthe poae ATCC 64411.</title>
        <authorList>
            <person name="Ma L.-J."/>
            <person name="Dead R."/>
            <person name="Young S.K."/>
            <person name="Zeng Q."/>
            <person name="Gargeya S."/>
            <person name="Fitzgerald M."/>
            <person name="Haas B."/>
            <person name="Abouelleil A."/>
            <person name="Alvarado L."/>
            <person name="Arachchi H.M."/>
            <person name="Berlin A."/>
            <person name="Brown A."/>
            <person name="Chapman S.B."/>
            <person name="Chen Z."/>
            <person name="Dunbar C."/>
            <person name="Freedman E."/>
            <person name="Gearin G."/>
            <person name="Gellesch M."/>
            <person name="Goldberg J."/>
            <person name="Griggs A."/>
            <person name="Gujja S."/>
            <person name="Heiman D."/>
            <person name="Howarth C."/>
            <person name="Larson L."/>
            <person name="Lui A."/>
            <person name="MacDonald P.J.P."/>
            <person name="Mehta T."/>
            <person name="Montmayeur A."/>
            <person name="Murphy C."/>
            <person name="Neiman D."/>
            <person name="Pearson M."/>
            <person name="Priest M."/>
            <person name="Roberts A."/>
            <person name="Saif S."/>
            <person name="Shea T."/>
            <person name="Shenoy N."/>
            <person name="Sisk P."/>
            <person name="Stolte C."/>
            <person name="Sykes S."/>
            <person name="Yandava C."/>
            <person name="Wortman J."/>
            <person name="Nusbaum C."/>
            <person name="Birren B."/>
        </authorList>
    </citation>
    <scope>NUCLEOTIDE SEQUENCE</scope>
    <source>
        <strain evidence="2">ATCC 64411</strain>
    </source>
</reference>
<gene>
    <name evidence="2" type="ORF">MAPG_11924</name>
</gene>
<evidence type="ECO:0000313" key="2">
    <source>
        <dbReference type="EMBL" id="KLU92981.1"/>
    </source>
</evidence>
<reference evidence="4" key="2">
    <citation type="submission" date="2010-05" db="EMBL/GenBank/DDBJ databases">
        <title>The genome sequence of Magnaporthe poae strain ATCC 64411.</title>
        <authorList>
            <person name="Ma L.-J."/>
            <person name="Dead R."/>
            <person name="Young S."/>
            <person name="Zeng Q."/>
            <person name="Koehrsen M."/>
            <person name="Alvarado L."/>
            <person name="Berlin A."/>
            <person name="Chapman S.B."/>
            <person name="Chen Z."/>
            <person name="Freedman E."/>
            <person name="Gellesch M."/>
            <person name="Goldberg J."/>
            <person name="Griggs A."/>
            <person name="Gujja S."/>
            <person name="Heilman E.R."/>
            <person name="Heiman D."/>
            <person name="Hepburn T."/>
            <person name="Howarth C."/>
            <person name="Jen D."/>
            <person name="Larson L."/>
            <person name="Mehta T."/>
            <person name="Neiman D."/>
            <person name="Pearson M."/>
            <person name="Roberts A."/>
            <person name="Saif S."/>
            <person name="Shea T."/>
            <person name="Shenoy N."/>
            <person name="Sisk P."/>
            <person name="Stolte C."/>
            <person name="Sykes S."/>
            <person name="Walk T."/>
            <person name="White J."/>
            <person name="Yandava C."/>
            <person name="Haas B."/>
            <person name="Nusbaum C."/>
            <person name="Birren B."/>
        </authorList>
    </citation>
    <scope>NUCLEOTIDE SEQUENCE [LARGE SCALE GENOMIC DNA]</scope>
    <source>
        <strain evidence="4">ATCC 64411 / 73-15</strain>
    </source>
</reference>
<dbReference type="EMBL" id="ADBL01002975">
    <property type="status" value="NOT_ANNOTATED_CDS"/>
    <property type="molecule type" value="Genomic_DNA"/>
</dbReference>
<reference evidence="2" key="1">
    <citation type="submission" date="2010-05" db="EMBL/GenBank/DDBJ databases">
        <title>The Genome Sequence of Magnaporthe poae strain ATCC 64411.</title>
        <authorList>
            <consortium name="The Broad Institute Genome Sequencing Platform"/>
            <consortium name="Broad Institute Genome Sequencing Center for Infectious Disease"/>
            <person name="Ma L.-J."/>
            <person name="Dead R."/>
            <person name="Young S."/>
            <person name="Zeng Q."/>
            <person name="Koehrsen M."/>
            <person name="Alvarado L."/>
            <person name="Berlin A."/>
            <person name="Chapman S.B."/>
            <person name="Chen Z."/>
            <person name="Freedman E."/>
            <person name="Gellesch M."/>
            <person name="Goldberg J."/>
            <person name="Griggs A."/>
            <person name="Gujja S."/>
            <person name="Heilman E.R."/>
            <person name="Heiman D."/>
            <person name="Hepburn T."/>
            <person name="Howarth C."/>
            <person name="Jen D."/>
            <person name="Larson L."/>
            <person name="Mehta T."/>
            <person name="Neiman D."/>
            <person name="Pearson M."/>
            <person name="Roberts A."/>
            <person name="Saif S."/>
            <person name="Shea T."/>
            <person name="Shenoy N."/>
            <person name="Sisk P."/>
            <person name="Stolte C."/>
            <person name="Sykes S."/>
            <person name="Walk T."/>
            <person name="White J."/>
            <person name="Yandava C."/>
            <person name="Haas B."/>
            <person name="Nusbaum C."/>
            <person name="Birren B."/>
        </authorList>
    </citation>
    <scope>NUCLEOTIDE SEQUENCE</scope>
    <source>
        <strain evidence="2">ATCC 64411</strain>
    </source>
</reference>
<evidence type="ECO:0008006" key="5">
    <source>
        <dbReference type="Google" id="ProtNLM"/>
    </source>
</evidence>
<sequence length="392" mass="40870">MVKTPEAAPSTIGKKGAQDDAQAAEAEAVAAAEVAAAATTATPDYDDALDSIVGWSINRKDSTVTLTTRRLTDDTQREVPEEWIQRVNEKKVVDYWASFNKPREVTVKCATYRVFRILDHKPGKVPKLAIHWIGYTANFQDGSASWEPLDVILRSSEALVLEYLHVHGLTKQLTPKKRGLSAAVAAAAAAGNTTSTSTTTTPDGRGRRARTSSPGNAAGKAVVAAAAPTTITTLVTASKKRRSNSEAPLAKRARKSAGAANGNQLLLLGTEGGAGSDANRLALVKVPSKRGRSSVASKAPGIAAAAGAPGAAATTTTTKTSPPSSPSSSHRAIVATSSRQPKTAAQNNSALYRLDLNISGVPHKDIQQLLKLATELTAQGRSVSLSSKVTPL</sequence>
<dbReference type="Proteomes" id="UP000011715">
    <property type="component" value="Unassembled WGS sequence"/>
</dbReference>
<organism evidence="3 4">
    <name type="scientific">Magnaporthiopsis poae (strain ATCC 64411 / 73-15)</name>
    <name type="common">Kentucky bluegrass fungus</name>
    <name type="synonym">Magnaporthe poae</name>
    <dbReference type="NCBI Taxonomy" id="644358"/>
    <lineage>
        <taxon>Eukaryota</taxon>
        <taxon>Fungi</taxon>
        <taxon>Dikarya</taxon>
        <taxon>Ascomycota</taxon>
        <taxon>Pezizomycotina</taxon>
        <taxon>Sordariomycetes</taxon>
        <taxon>Sordariomycetidae</taxon>
        <taxon>Magnaporthales</taxon>
        <taxon>Magnaporthaceae</taxon>
        <taxon>Magnaporthiopsis</taxon>
    </lineage>
</organism>
<feature type="compositionally biased region" description="Low complexity" evidence="1">
    <location>
        <begin position="191"/>
        <end position="203"/>
    </location>
</feature>
<feature type="region of interest" description="Disordered" evidence="1">
    <location>
        <begin position="191"/>
        <end position="220"/>
    </location>
</feature>
<dbReference type="VEuPathDB" id="FungiDB:MAPG_11924"/>
<feature type="compositionally biased region" description="Low complexity" evidence="1">
    <location>
        <begin position="296"/>
        <end position="329"/>
    </location>
</feature>
<evidence type="ECO:0000313" key="4">
    <source>
        <dbReference type="Proteomes" id="UP000011715"/>
    </source>
</evidence>
<dbReference type="EnsemblFungi" id="MAPG_11924T0">
    <property type="protein sequence ID" value="MAPG_11924T0"/>
    <property type="gene ID" value="MAPG_11924"/>
</dbReference>
<feature type="region of interest" description="Disordered" evidence="1">
    <location>
        <begin position="287"/>
        <end position="330"/>
    </location>
</feature>
<proteinExistence type="predicted"/>
<evidence type="ECO:0000256" key="1">
    <source>
        <dbReference type="SAM" id="MobiDB-lite"/>
    </source>
</evidence>
<reference evidence="3" key="4">
    <citation type="journal article" date="2015" name="G3 (Bethesda)">
        <title>Genome sequences of three phytopathogenic species of the Magnaporthaceae family of fungi.</title>
        <authorList>
            <person name="Okagaki L.H."/>
            <person name="Nunes C.C."/>
            <person name="Sailsbery J."/>
            <person name="Clay B."/>
            <person name="Brown D."/>
            <person name="John T."/>
            <person name="Oh Y."/>
            <person name="Young N."/>
            <person name="Fitzgerald M."/>
            <person name="Haas B.J."/>
            <person name="Zeng Q."/>
            <person name="Young S."/>
            <person name="Adiconis X."/>
            <person name="Fan L."/>
            <person name="Levin J.Z."/>
            <person name="Mitchell T.K."/>
            <person name="Okubara P.A."/>
            <person name="Farman M.L."/>
            <person name="Kohn L.M."/>
            <person name="Birren B."/>
            <person name="Ma L.-J."/>
            <person name="Dean R.A."/>
        </authorList>
    </citation>
    <scope>NUCLEOTIDE SEQUENCE</scope>
    <source>
        <strain evidence="3">ATCC 64411 / 73-15</strain>
    </source>
</reference>
<dbReference type="AlphaFoldDB" id="A0A0C4EGH8"/>
<feature type="region of interest" description="Disordered" evidence="1">
    <location>
        <begin position="235"/>
        <end position="258"/>
    </location>
</feature>
<evidence type="ECO:0000313" key="3">
    <source>
        <dbReference type="EnsemblFungi" id="MAPG_11924T0"/>
    </source>
</evidence>
<dbReference type="EMBL" id="GL877043">
    <property type="protein sequence ID" value="KLU92981.1"/>
    <property type="molecule type" value="Genomic_DNA"/>
</dbReference>